<dbReference type="InParanoid" id="Q19820"/>
<dbReference type="OMA" id="ERSLRCH"/>
<dbReference type="Bgee" id="WBGene00005011">
    <property type="expression patterns" value="Expressed in germ line (C elegans) and 4 other cell types or tissues"/>
</dbReference>
<dbReference type="PhylomeDB" id="Q19820"/>
<dbReference type="AGR" id="WB:WBGene00005011"/>
<dbReference type="AlphaFoldDB" id="Q19820"/>
<feature type="domain" description="C2H2-type" evidence="6">
    <location>
        <begin position="238"/>
        <end position="265"/>
    </location>
</feature>
<feature type="domain" description="C2H2-type" evidence="6">
    <location>
        <begin position="266"/>
        <end position="291"/>
    </location>
</feature>
<feature type="domain" description="C2H2-type" evidence="6">
    <location>
        <begin position="51"/>
        <end position="78"/>
    </location>
</feature>
<dbReference type="IntAct" id="Q19820">
    <property type="interactions" value="3"/>
</dbReference>
<dbReference type="PROSITE" id="PS50157">
    <property type="entry name" value="ZINC_FINGER_C2H2_2"/>
    <property type="match status" value="4"/>
</dbReference>
<dbReference type="PROSITE" id="PS00028">
    <property type="entry name" value="ZINC_FINGER_C2H2_1"/>
    <property type="match status" value="4"/>
</dbReference>
<dbReference type="InterPro" id="IPR036236">
    <property type="entry name" value="Znf_C2H2_sf"/>
</dbReference>
<dbReference type="HOGENOM" id="CLU_922071_0_0_1"/>
<sequence length="302" mass="34633">MEGLPEESAILEVNANTTSPDVKVKCKQCDRFFTSERSLRCHIKVHNDKLLECYFCDKMFNRTDTLFFHALDHISKGTLPCRAEGCDQLVETMLEGENHANTAHHVNGTVSIKCKDCSEVSVSFRKMLFHHTFKHGELKEYAEEMIIKQKDFLRMKKNQSRKERKTSVGAKEESKQFDVQDALEIEVKEEIYEADEDDGILKQLQMAMSVSSASNSEMIAKLSDVIAELFPLNDNEKYQCTHCLMSFTDAILWMTHIGYHEIDDPFKCSGCGRKFENRQAFALHLNYFAHTIGFGGENESDE</sequence>
<dbReference type="eggNOG" id="ENOG502T98G">
    <property type="taxonomic scope" value="Eukaryota"/>
</dbReference>
<dbReference type="Proteomes" id="UP000001940">
    <property type="component" value="Chromosome III"/>
</dbReference>
<dbReference type="OrthoDB" id="5803930at2759"/>
<gene>
    <name evidence="7" type="ORF">CELE_F26F4.8</name>
    <name evidence="7 9" type="ORF">F26F4.8</name>
</gene>
<keyword evidence="2" id="KW-0677">Repeat</keyword>
<evidence type="ECO:0000256" key="4">
    <source>
        <dbReference type="ARBA" id="ARBA00022833"/>
    </source>
</evidence>
<accession>Q19820</accession>
<evidence type="ECO:0000256" key="2">
    <source>
        <dbReference type="ARBA" id="ARBA00022737"/>
    </source>
</evidence>
<keyword evidence="4" id="KW-0862">Zinc</keyword>
<evidence type="ECO:0000256" key="5">
    <source>
        <dbReference type="PROSITE-ProRule" id="PRU00042"/>
    </source>
</evidence>
<name>Q19820_CAEEL</name>
<feature type="domain" description="C2H2-type" evidence="6">
    <location>
        <begin position="24"/>
        <end position="51"/>
    </location>
</feature>
<protein>
    <submittedName>
        <fullName evidence="7">C2H2-type domain-containing protein</fullName>
    </submittedName>
</protein>
<dbReference type="SUPFAM" id="SSF57667">
    <property type="entry name" value="beta-beta-alpha zinc fingers"/>
    <property type="match status" value="2"/>
</dbReference>
<dbReference type="PeptideAtlas" id="Q19820"/>
<evidence type="ECO:0000313" key="8">
    <source>
        <dbReference type="Proteomes" id="UP000001940"/>
    </source>
</evidence>
<proteinExistence type="predicted"/>
<evidence type="ECO:0000259" key="6">
    <source>
        <dbReference type="PROSITE" id="PS50157"/>
    </source>
</evidence>
<organism evidence="7 8">
    <name type="scientific">Caenorhabditis elegans</name>
    <dbReference type="NCBI Taxonomy" id="6239"/>
    <lineage>
        <taxon>Eukaryota</taxon>
        <taxon>Metazoa</taxon>
        <taxon>Ecdysozoa</taxon>
        <taxon>Nematoda</taxon>
        <taxon>Chromadorea</taxon>
        <taxon>Rhabditida</taxon>
        <taxon>Rhabditina</taxon>
        <taxon>Rhabditomorpha</taxon>
        <taxon>Rhabditoidea</taxon>
        <taxon>Rhabditidae</taxon>
        <taxon>Peloderinae</taxon>
        <taxon>Caenorhabditis</taxon>
    </lineage>
</organism>
<dbReference type="Pfam" id="PF00096">
    <property type="entry name" value="zf-C2H2"/>
    <property type="match status" value="1"/>
</dbReference>
<evidence type="ECO:0000313" key="7">
    <source>
        <dbReference type="EMBL" id="CCD65763.1"/>
    </source>
</evidence>
<dbReference type="Gene3D" id="3.30.160.60">
    <property type="entry name" value="Classic Zinc Finger"/>
    <property type="match status" value="2"/>
</dbReference>
<dbReference type="EMBL" id="BX284603">
    <property type="protein sequence ID" value="CCD65763.1"/>
    <property type="molecule type" value="Genomic_DNA"/>
</dbReference>
<dbReference type="SMART" id="SM00355">
    <property type="entry name" value="ZnF_C2H2"/>
    <property type="match status" value="6"/>
</dbReference>
<keyword evidence="1" id="KW-0479">Metal-binding</keyword>
<keyword evidence="8" id="KW-1185">Reference proteome</keyword>
<evidence type="ECO:0000256" key="1">
    <source>
        <dbReference type="ARBA" id="ARBA00022723"/>
    </source>
</evidence>
<dbReference type="PANTHER" id="PTHR24379:SF121">
    <property type="entry name" value="C2H2-TYPE DOMAIN-CONTAINING PROTEIN"/>
    <property type="match status" value="1"/>
</dbReference>
<dbReference type="InterPro" id="IPR013087">
    <property type="entry name" value="Znf_C2H2_type"/>
</dbReference>
<reference evidence="7 8" key="1">
    <citation type="journal article" date="1998" name="Science">
        <title>Genome sequence of the nematode C. elegans: a platform for investigating biology.</title>
        <authorList>
            <consortium name="The C. elegans sequencing consortium"/>
            <person name="Sulson J.E."/>
            <person name="Waterston R."/>
        </authorList>
    </citation>
    <scope>NUCLEOTIDE SEQUENCE [LARGE SCALE GENOMIC DNA]</scope>
    <source>
        <strain evidence="7 8">Bristol N2</strain>
    </source>
</reference>
<dbReference type="PaxDb" id="6239-F26F4.8"/>
<dbReference type="SMR" id="Q19820"/>
<evidence type="ECO:0000256" key="3">
    <source>
        <dbReference type="ARBA" id="ARBA00022771"/>
    </source>
</evidence>
<keyword evidence="3 5" id="KW-0863">Zinc-finger</keyword>
<dbReference type="WormBase" id="F26F4.8">
    <property type="protein sequence ID" value="CE41645"/>
    <property type="gene ID" value="WBGene00005011"/>
</dbReference>
<dbReference type="PANTHER" id="PTHR24379">
    <property type="entry name" value="KRAB AND ZINC FINGER DOMAIN-CONTAINING"/>
    <property type="match status" value="1"/>
</dbReference>
<dbReference type="UCSC" id="F26F4.8">
    <property type="organism name" value="c. elegans"/>
</dbReference>
<dbReference type="GO" id="GO:0008270">
    <property type="term" value="F:zinc ion binding"/>
    <property type="evidence" value="ECO:0007669"/>
    <property type="project" value="UniProtKB-KW"/>
</dbReference>
<evidence type="ECO:0000313" key="9">
    <source>
        <dbReference type="WormBase" id="F26F4.8"/>
    </source>
</evidence>